<dbReference type="Proteomes" id="UP000694388">
    <property type="component" value="Unplaced"/>
</dbReference>
<proteinExistence type="predicted"/>
<accession>A0A8C4RAN6</accession>
<organism evidence="1 2">
    <name type="scientific">Eptatretus burgeri</name>
    <name type="common">Inshore hagfish</name>
    <dbReference type="NCBI Taxonomy" id="7764"/>
    <lineage>
        <taxon>Eukaryota</taxon>
        <taxon>Metazoa</taxon>
        <taxon>Chordata</taxon>
        <taxon>Craniata</taxon>
        <taxon>Vertebrata</taxon>
        <taxon>Cyclostomata</taxon>
        <taxon>Myxini</taxon>
        <taxon>Myxiniformes</taxon>
        <taxon>Myxinidae</taxon>
        <taxon>Eptatretinae</taxon>
        <taxon>Eptatretus</taxon>
    </lineage>
</organism>
<reference evidence="1" key="2">
    <citation type="submission" date="2025-09" db="UniProtKB">
        <authorList>
            <consortium name="Ensembl"/>
        </authorList>
    </citation>
    <scope>IDENTIFICATION</scope>
</reference>
<dbReference type="AlphaFoldDB" id="A0A8C4RAN6"/>
<evidence type="ECO:0000313" key="2">
    <source>
        <dbReference type="Proteomes" id="UP000694388"/>
    </source>
</evidence>
<name>A0A8C4RAN6_EPTBU</name>
<protein>
    <submittedName>
        <fullName evidence="1">Uncharacterized protein</fullName>
    </submittedName>
</protein>
<sequence length="72" mass="8255">MSSGDIGWVSSCSHCCLYRMKSLLYASLILWSGTCYAVDRNNFKTCEQSSFCRFEICPDSTLLLVLQRMDLR</sequence>
<dbReference type="Ensembl" id="ENSEBUT00000027175.1">
    <property type="protein sequence ID" value="ENSEBUP00000026600.1"/>
    <property type="gene ID" value="ENSEBUG00000016380.1"/>
</dbReference>
<evidence type="ECO:0000313" key="1">
    <source>
        <dbReference type="Ensembl" id="ENSEBUP00000026600.1"/>
    </source>
</evidence>
<keyword evidence="2" id="KW-1185">Reference proteome</keyword>
<reference evidence="1" key="1">
    <citation type="submission" date="2025-08" db="UniProtKB">
        <authorList>
            <consortium name="Ensembl"/>
        </authorList>
    </citation>
    <scope>IDENTIFICATION</scope>
</reference>